<dbReference type="SMART" id="SM00577">
    <property type="entry name" value="CPDc"/>
    <property type="match status" value="1"/>
</dbReference>
<evidence type="ECO:0000256" key="1">
    <source>
        <dbReference type="SAM" id="MobiDB-lite"/>
    </source>
</evidence>
<dbReference type="Gene3D" id="3.40.50.1000">
    <property type="entry name" value="HAD superfamily/HAD-like"/>
    <property type="match status" value="1"/>
</dbReference>
<dbReference type="CDD" id="cd07521">
    <property type="entry name" value="HAD_FCP1-like"/>
    <property type="match status" value="1"/>
</dbReference>
<feature type="compositionally biased region" description="Low complexity" evidence="1">
    <location>
        <begin position="521"/>
        <end position="541"/>
    </location>
</feature>
<dbReference type="AlphaFoldDB" id="A0A0L0SC72"/>
<dbReference type="InterPro" id="IPR004274">
    <property type="entry name" value="FCP1_dom"/>
</dbReference>
<gene>
    <name evidence="3" type="ORF">AMAG_05428</name>
</gene>
<evidence type="ECO:0000259" key="2">
    <source>
        <dbReference type="PROSITE" id="PS50969"/>
    </source>
</evidence>
<dbReference type="InterPro" id="IPR036412">
    <property type="entry name" value="HAD-like_sf"/>
</dbReference>
<dbReference type="NCBIfam" id="TIGR02251">
    <property type="entry name" value="HIF-SF_euk"/>
    <property type="match status" value="1"/>
</dbReference>
<dbReference type="EMBL" id="GG745335">
    <property type="protein sequence ID" value="KNE59985.1"/>
    <property type="molecule type" value="Genomic_DNA"/>
</dbReference>
<accession>A0A0L0SC72</accession>
<evidence type="ECO:0000313" key="4">
    <source>
        <dbReference type="Proteomes" id="UP000054350"/>
    </source>
</evidence>
<keyword evidence="4" id="KW-1185">Reference proteome</keyword>
<dbReference type="VEuPathDB" id="FungiDB:AMAG_05428"/>
<dbReference type="Proteomes" id="UP000054350">
    <property type="component" value="Unassembled WGS sequence"/>
</dbReference>
<dbReference type="FunFam" id="3.40.50.1000:FF:000093">
    <property type="entry name" value="NLI interacting factor-like phosphatase family protein"/>
    <property type="match status" value="1"/>
</dbReference>
<feature type="compositionally biased region" description="Basic and acidic residues" evidence="1">
    <location>
        <begin position="30"/>
        <end position="40"/>
    </location>
</feature>
<name>A0A0L0SC72_ALLM3</name>
<dbReference type="PROSITE" id="PS50969">
    <property type="entry name" value="FCP1"/>
    <property type="match status" value="1"/>
</dbReference>
<dbReference type="InterPro" id="IPR011948">
    <property type="entry name" value="Dullard_phosphatase"/>
</dbReference>
<feature type="compositionally biased region" description="Low complexity" evidence="1">
    <location>
        <begin position="629"/>
        <end position="641"/>
    </location>
</feature>
<dbReference type="SUPFAM" id="SSF56784">
    <property type="entry name" value="HAD-like"/>
    <property type="match status" value="1"/>
</dbReference>
<protein>
    <submittedName>
        <fullName evidence="3">Dullard-like phosphatase domain-containing protein</fullName>
    </submittedName>
</protein>
<dbReference type="InterPro" id="IPR050365">
    <property type="entry name" value="TIM50"/>
</dbReference>
<dbReference type="OrthoDB" id="277011at2759"/>
<feature type="region of interest" description="Disordered" evidence="1">
    <location>
        <begin position="680"/>
        <end position="722"/>
    </location>
</feature>
<reference evidence="3 4" key="1">
    <citation type="submission" date="2009-11" db="EMBL/GenBank/DDBJ databases">
        <title>Annotation of Allomyces macrogynus ATCC 38327.</title>
        <authorList>
            <consortium name="The Broad Institute Genome Sequencing Platform"/>
            <person name="Russ C."/>
            <person name="Cuomo C."/>
            <person name="Burger G."/>
            <person name="Gray M.W."/>
            <person name="Holland P.W.H."/>
            <person name="King N."/>
            <person name="Lang F.B.F."/>
            <person name="Roger A.J."/>
            <person name="Ruiz-Trillo I."/>
            <person name="Young S.K."/>
            <person name="Zeng Q."/>
            <person name="Gargeya S."/>
            <person name="Fitzgerald M."/>
            <person name="Haas B."/>
            <person name="Abouelleil A."/>
            <person name="Alvarado L."/>
            <person name="Arachchi H.M."/>
            <person name="Berlin A."/>
            <person name="Chapman S.B."/>
            <person name="Gearin G."/>
            <person name="Goldberg J."/>
            <person name="Griggs A."/>
            <person name="Gujja S."/>
            <person name="Hansen M."/>
            <person name="Heiman D."/>
            <person name="Howarth C."/>
            <person name="Larimer J."/>
            <person name="Lui A."/>
            <person name="MacDonald P.J.P."/>
            <person name="McCowen C."/>
            <person name="Montmayeur A."/>
            <person name="Murphy C."/>
            <person name="Neiman D."/>
            <person name="Pearson M."/>
            <person name="Priest M."/>
            <person name="Roberts A."/>
            <person name="Saif S."/>
            <person name="Shea T."/>
            <person name="Sisk P."/>
            <person name="Stolte C."/>
            <person name="Sykes S."/>
            <person name="Wortman J."/>
            <person name="Nusbaum C."/>
            <person name="Birren B."/>
        </authorList>
    </citation>
    <scope>NUCLEOTIDE SEQUENCE [LARGE SCALE GENOMIC DNA]</scope>
    <source>
        <strain evidence="3 4">ATCC 38327</strain>
    </source>
</reference>
<dbReference type="STRING" id="578462.A0A0L0SC72"/>
<proteinExistence type="predicted"/>
<sequence length="722" mass="75902">MLSSAMPHAHIALDAPPPVPDTLITSARPQDAHHDQHGAADEDDVLVVVDPDALDFITHVPPLPPSLARTRAPLLPPLASANGKSHTLLLDVDECLVACRTVPIANPDLTFSVHFNGTRFDIYGKLRPGVHAFLQALRSTPWEVVLFTASQHCYATRIRALLDPDGDCIAHLLHRDHCVPVLGNYLKDLSALGRDLRKTIIVDNSPQAFAYHPANGIAVPSWYDDQTDRALARLLPTLAKLAKHDDVRPAVFASSPLVARLTDHARHSGRVAVGLALALSAIHGDPPLDAPTPPMHLPHSPPPASTRLIMAAGGGAWPQFHHVDEPEYMETWDHSDGHVRLLPLHASAWPALWRSAAEKVVDAAVPAAAAVVVAVDRDKHVSRDGDAARAADAGYNNDLAPAEAAAAPAELLLAQGVPLDDEDEAGEAMELDIADEDAGDLTTSLVLCEHDRDDSTVPDASYVQDTTASTMDDPPAPAPALPPTWYPTAAPPTLDLSATATIEFPPTTTDPGAASPLSWARPPSTTTTTSSKLSRRCSLSPAGPRAAGQDFTTPTVRRPSWATPTAAPRATVIPGKTSRRARANSVPSSLPPLALMPLTWAETLAPAPSVRSATWGADDPMHDVEDGDGAAAAAAPGARSPVVRRARRPGTPPVQIVPMSAVAGTIVSGEVVAQPCVLALPSADAQPGKTSASWAKSEDSEDARASPASLVASIGSPEPMRC</sequence>
<reference evidence="4" key="2">
    <citation type="submission" date="2009-11" db="EMBL/GenBank/DDBJ databases">
        <title>The Genome Sequence of Allomyces macrogynus strain ATCC 38327.</title>
        <authorList>
            <consortium name="The Broad Institute Genome Sequencing Platform"/>
            <person name="Russ C."/>
            <person name="Cuomo C."/>
            <person name="Shea T."/>
            <person name="Young S.K."/>
            <person name="Zeng Q."/>
            <person name="Koehrsen M."/>
            <person name="Haas B."/>
            <person name="Borodovsky M."/>
            <person name="Guigo R."/>
            <person name="Alvarado L."/>
            <person name="Berlin A."/>
            <person name="Borenstein D."/>
            <person name="Chen Z."/>
            <person name="Engels R."/>
            <person name="Freedman E."/>
            <person name="Gellesch M."/>
            <person name="Goldberg J."/>
            <person name="Griggs A."/>
            <person name="Gujja S."/>
            <person name="Heiman D."/>
            <person name="Hepburn T."/>
            <person name="Howarth C."/>
            <person name="Jen D."/>
            <person name="Larson L."/>
            <person name="Lewis B."/>
            <person name="Mehta T."/>
            <person name="Park D."/>
            <person name="Pearson M."/>
            <person name="Roberts A."/>
            <person name="Saif S."/>
            <person name="Shenoy N."/>
            <person name="Sisk P."/>
            <person name="Stolte C."/>
            <person name="Sykes S."/>
            <person name="Walk T."/>
            <person name="White J."/>
            <person name="Yandava C."/>
            <person name="Burger G."/>
            <person name="Gray M.W."/>
            <person name="Holland P.W.H."/>
            <person name="King N."/>
            <person name="Lang F.B.F."/>
            <person name="Roger A.J."/>
            <person name="Ruiz-Trillo I."/>
            <person name="Lander E."/>
            <person name="Nusbaum C."/>
        </authorList>
    </citation>
    <scope>NUCLEOTIDE SEQUENCE [LARGE SCALE GENOMIC DNA]</scope>
    <source>
        <strain evidence="4">ATCC 38327</strain>
    </source>
</reference>
<evidence type="ECO:0000313" key="3">
    <source>
        <dbReference type="EMBL" id="KNE59985.1"/>
    </source>
</evidence>
<feature type="domain" description="FCP1 homology" evidence="2">
    <location>
        <begin position="81"/>
        <end position="241"/>
    </location>
</feature>
<feature type="region of interest" description="Disordered" evidence="1">
    <location>
        <begin position="504"/>
        <end position="566"/>
    </location>
</feature>
<dbReference type="eggNOG" id="KOG1605">
    <property type="taxonomic scope" value="Eukaryota"/>
</dbReference>
<dbReference type="GO" id="GO:0016791">
    <property type="term" value="F:phosphatase activity"/>
    <property type="evidence" value="ECO:0007669"/>
    <property type="project" value="InterPro"/>
</dbReference>
<dbReference type="Pfam" id="PF03031">
    <property type="entry name" value="NIF"/>
    <property type="match status" value="1"/>
</dbReference>
<feature type="region of interest" description="Disordered" evidence="1">
    <location>
        <begin position="1"/>
        <end position="41"/>
    </location>
</feature>
<dbReference type="PANTHER" id="PTHR12210">
    <property type="entry name" value="DULLARD PROTEIN PHOSPHATASE"/>
    <property type="match status" value="1"/>
</dbReference>
<organism evidence="3 4">
    <name type="scientific">Allomyces macrogynus (strain ATCC 38327)</name>
    <name type="common">Allomyces javanicus var. macrogynus</name>
    <dbReference type="NCBI Taxonomy" id="578462"/>
    <lineage>
        <taxon>Eukaryota</taxon>
        <taxon>Fungi</taxon>
        <taxon>Fungi incertae sedis</taxon>
        <taxon>Blastocladiomycota</taxon>
        <taxon>Blastocladiomycetes</taxon>
        <taxon>Blastocladiales</taxon>
        <taxon>Blastocladiaceae</taxon>
        <taxon>Allomyces</taxon>
    </lineage>
</organism>
<feature type="region of interest" description="Disordered" evidence="1">
    <location>
        <begin position="616"/>
        <end position="654"/>
    </location>
</feature>
<dbReference type="InterPro" id="IPR023214">
    <property type="entry name" value="HAD_sf"/>
</dbReference>